<dbReference type="RefSeq" id="WP_379876860.1">
    <property type="nucleotide sequence ID" value="NZ_JBHUIP010000012.1"/>
</dbReference>
<dbReference type="Pfam" id="PF22725">
    <property type="entry name" value="GFO_IDH_MocA_C3"/>
    <property type="match status" value="1"/>
</dbReference>
<protein>
    <submittedName>
        <fullName evidence="4">Gfo/Idh/MocA family protein</fullName>
    </submittedName>
</protein>
<name>A0ABW5DX57_9PROT</name>
<comment type="caution">
    <text evidence="4">The sequence shown here is derived from an EMBL/GenBank/DDBJ whole genome shotgun (WGS) entry which is preliminary data.</text>
</comment>
<dbReference type="Pfam" id="PF01408">
    <property type="entry name" value="GFO_IDH_MocA"/>
    <property type="match status" value="1"/>
</dbReference>
<feature type="domain" description="Gfo/Idh/MocA-like oxidoreductase N-terminal" evidence="2">
    <location>
        <begin position="4"/>
        <end position="119"/>
    </location>
</feature>
<evidence type="ECO:0000259" key="3">
    <source>
        <dbReference type="Pfam" id="PF22725"/>
    </source>
</evidence>
<dbReference type="InterPro" id="IPR000683">
    <property type="entry name" value="Gfo/Idh/MocA-like_OxRdtase_N"/>
</dbReference>
<dbReference type="SUPFAM" id="SSF55347">
    <property type="entry name" value="Glyceraldehyde-3-phosphate dehydrogenase-like, C-terminal domain"/>
    <property type="match status" value="1"/>
</dbReference>
<feature type="domain" description="GFO/IDH/MocA-like oxidoreductase" evidence="3">
    <location>
        <begin position="130"/>
        <end position="265"/>
    </location>
</feature>
<accession>A0ABW5DX57</accession>
<proteinExistence type="predicted"/>
<keyword evidence="5" id="KW-1185">Reference proteome</keyword>
<sequence>MKTFGIGIVGCGNISTVYFHNTPLFKGLEVRACADLNQAAAERQAEKFKVRAVSLADMLADPTIDIIVNLTVPNAHFDVSMAALNAGKHVYSEKPLCLTLDQGQKLLATAKAKGVLIGVAPDTFLGAAGRKARELVDAGKIGKVTGGTAFIMGRGMEHWHPDPSFFFQPGGGPILDMGPYYISALVNVLGPVKRVSATSTIGKPERIISTPDSPKLGQAIKVETPTTIMSVLEFASGASVLFGASWDVMKHSHPPLELYGTLATMKIPDPNFFGGAVEIADASGEWVSVDTSVDPAGAINWPVEEPKNANYRVLGIADLADAVRNGSPHRSSATVGVHVLDVLLSILRSGEERRPVDITTPCQQPAAWTNDALSALFA</sequence>
<dbReference type="Gene3D" id="3.40.50.720">
    <property type="entry name" value="NAD(P)-binding Rossmann-like Domain"/>
    <property type="match status" value="1"/>
</dbReference>
<dbReference type="InterPro" id="IPR036291">
    <property type="entry name" value="NAD(P)-bd_dom_sf"/>
</dbReference>
<dbReference type="Proteomes" id="UP001597295">
    <property type="component" value="Unassembled WGS sequence"/>
</dbReference>
<keyword evidence="1" id="KW-0560">Oxidoreductase</keyword>
<organism evidence="4 5">
    <name type="scientific">Lacibacterium aquatile</name>
    <dbReference type="NCBI Taxonomy" id="1168082"/>
    <lineage>
        <taxon>Bacteria</taxon>
        <taxon>Pseudomonadati</taxon>
        <taxon>Pseudomonadota</taxon>
        <taxon>Alphaproteobacteria</taxon>
        <taxon>Rhodospirillales</taxon>
        <taxon>Rhodospirillaceae</taxon>
    </lineage>
</organism>
<evidence type="ECO:0000259" key="2">
    <source>
        <dbReference type="Pfam" id="PF01408"/>
    </source>
</evidence>
<dbReference type="SUPFAM" id="SSF51735">
    <property type="entry name" value="NAD(P)-binding Rossmann-fold domains"/>
    <property type="match status" value="1"/>
</dbReference>
<dbReference type="PANTHER" id="PTHR43818">
    <property type="entry name" value="BCDNA.GH03377"/>
    <property type="match status" value="1"/>
</dbReference>
<dbReference type="Gene3D" id="3.30.360.10">
    <property type="entry name" value="Dihydrodipicolinate Reductase, domain 2"/>
    <property type="match status" value="1"/>
</dbReference>
<dbReference type="PANTHER" id="PTHR43818:SF11">
    <property type="entry name" value="BCDNA.GH03377"/>
    <property type="match status" value="1"/>
</dbReference>
<evidence type="ECO:0000313" key="4">
    <source>
        <dbReference type="EMBL" id="MFD2263815.1"/>
    </source>
</evidence>
<reference evidence="5" key="1">
    <citation type="journal article" date="2019" name="Int. J. Syst. Evol. Microbiol.">
        <title>The Global Catalogue of Microorganisms (GCM) 10K type strain sequencing project: providing services to taxonomists for standard genome sequencing and annotation.</title>
        <authorList>
            <consortium name="The Broad Institute Genomics Platform"/>
            <consortium name="The Broad Institute Genome Sequencing Center for Infectious Disease"/>
            <person name="Wu L."/>
            <person name="Ma J."/>
        </authorList>
    </citation>
    <scope>NUCLEOTIDE SEQUENCE [LARGE SCALE GENOMIC DNA]</scope>
    <source>
        <strain evidence="5">CGMCC 1.19062</strain>
    </source>
</reference>
<dbReference type="EMBL" id="JBHUIP010000012">
    <property type="protein sequence ID" value="MFD2263815.1"/>
    <property type="molecule type" value="Genomic_DNA"/>
</dbReference>
<gene>
    <name evidence="4" type="ORF">ACFSM5_13015</name>
</gene>
<dbReference type="InterPro" id="IPR050463">
    <property type="entry name" value="Gfo/Idh/MocA_oxidrdct_glycsds"/>
</dbReference>
<evidence type="ECO:0000256" key="1">
    <source>
        <dbReference type="ARBA" id="ARBA00023002"/>
    </source>
</evidence>
<evidence type="ECO:0000313" key="5">
    <source>
        <dbReference type="Proteomes" id="UP001597295"/>
    </source>
</evidence>
<dbReference type="InterPro" id="IPR055170">
    <property type="entry name" value="GFO_IDH_MocA-like_dom"/>
</dbReference>